<reference evidence="13" key="1">
    <citation type="journal article" date="2019" name="Int. J. Syst. Evol. Microbiol.">
        <title>The Global Catalogue of Microorganisms (GCM) 10K type strain sequencing project: providing services to taxonomists for standard genome sequencing and annotation.</title>
        <authorList>
            <consortium name="The Broad Institute Genomics Platform"/>
            <consortium name="The Broad Institute Genome Sequencing Center for Infectious Disease"/>
            <person name="Wu L."/>
            <person name="Ma J."/>
        </authorList>
    </citation>
    <scope>NUCLEOTIDE SEQUENCE [LARGE SCALE GENOMIC DNA]</scope>
    <source>
        <strain evidence="13">JCM 18958</strain>
    </source>
</reference>
<organism evidence="12 13">
    <name type="scientific">Kocuria gwangalliensis</name>
    <dbReference type="NCBI Taxonomy" id="501592"/>
    <lineage>
        <taxon>Bacteria</taxon>
        <taxon>Bacillati</taxon>
        <taxon>Actinomycetota</taxon>
        <taxon>Actinomycetes</taxon>
        <taxon>Micrococcales</taxon>
        <taxon>Micrococcaceae</taxon>
        <taxon>Kocuria</taxon>
    </lineage>
</organism>
<sequence length="472" mass="51347">MREFDLIIVGSGSGNSILTEEYQDLNVAIVEPGTFGGTCLNVGCIPTKMYVYPATVAREAEDASRLGVRASVDSVDWQAMRDRIFTRIDAIANGGLTYRQSLENVSVIQEYVHFVEPKVLETESGERITAPHIVLANGSRVQLPEIPGIDLPGVHTSDTVMRLDELPESIIVVGGGYIAAEFCHVFNGLGSKVTQLNRSERLLRHHDDTIAERFKREAALQWDLQVNRSITGIEQAADGKLTVSAAASDESQQSWEGTADVVLMATGRVPNADTLNPEAAHLDVSDSGLLAVDDYQRVLSNGQPVEGLWALGDVCSPYQLKHVANAEARTVAHNVVHPESLRATDHRYVPSAVFTDPQIATVGMTEQQARIWAGENNTEITVKEQRFGDVAYGWAMEDSVGICKLIADKSTGLLLGAHLIGKDSSNLIQPLIQAMSFGQTAQQMARGQYWIHPALAEVIENALLGLDLPEQD</sequence>
<keyword evidence="8 9" id="KW-0676">Redox-active center</keyword>
<dbReference type="InterPro" id="IPR001100">
    <property type="entry name" value="Pyr_nuc-diS_OxRdtase"/>
</dbReference>
<dbReference type="InterPro" id="IPR016156">
    <property type="entry name" value="FAD/NAD-linked_Rdtase_dimer_sf"/>
</dbReference>
<evidence type="ECO:0000259" key="11">
    <source>
        <dbReference type="Pfam" id="PF07992"/>
    </source>
</evidence>
<keyword evidence="4 9" id="KW-0274">FAD</keyword>
<proteinExistence type="inferred from homology"/>
<evidence type="ECO:0000313" key="13">
    <source>
        <dbReference type="Proteomes" id="UP001501446"/>
    </source>
</evidence>
<comment type="cofactor">
    <cofactor evidence="1">
        <name>FAD</name>
        <dbReference type="ChEBI" id="CHEBI:57692"/>
    </cofactor>
</comment>
<accession>A0ABP8WKQ3</accession>
<dbReference type="Pfam" id="PF02852">
    <property type="entry name" value="Pyr_redox_dim"/>
    <property type="match status" value="1"/>
</dbReference>
<dbReference type="InterPro" id="IPR023753">
    <property type="entry name" value="FAD/NAD-binding_dom"/>
</dbReference>
<keyword evidence="13" id="KW-1185">Reference proteome</keyword>
<evidence type="ECO:0000256" key="2">
    <source>
        <dbReference type="ARBA" id="ARBA00007532"/>
    </source>
</evidence>
<dbReference type="PANTHER" id="PTHR22912:SF217">
    <property type="entry name" value="DIHYDROLIPOYL DEHYDROGENASE"/>
    <property type="match status" value="1"/>
</dbReference>
<name>A0ABP8WKQ3_9MICC</name>
<evidence type="ECO:0000256" key="8">
    <source>
        <dbReference type="ARBA" id="ARBA00023284"/>
    </source>
</evidence>
<dbReference type="InterPro" id="IPR012999">
    <property type="entry name" value="Pyr_OxRdtase_I_AS"/>
</dbReference>
<keyword evidence="5 9" id="KW-0560">Oxidoreductase</keyword>
<dbReference type="PROSITE" id="PS00076">
    <property type="entry name" value="PYRIDINE_REDOX_1"/>
    <property type="match status" value="1"/>
</dbReference>
<feature type="domain" description="FAD/NAD(P)-binding" evidence="11">
    <location>
        <begin position="4"/>
        <end position="327"/>
    </location>
</feature>
<keyword evidence="6" id="KW-0520">NAD</keyword>
<keyword evidence="7" id="KW-1015">Disulfide bond</keyword>
<evidence type="ECO:0000256" key="5">
    <source>
        <dbReference type="ARBA" id="ARBA00023002"/>
    </source>
</evidence>
<evidence type="ECO:0000256" key="3">
    <source>
        <dbReference type="ARBA" id="ARBA00022630"/>
    </source>
</evidence>
<evidence type="ECO:0000259" key="10">
    <source>
        <dbReference type="Pfam" id="PF02852"/>
    </source>
</evidence>
<dbReference type="SUPFAM" id="SSF55424">
    <property type="entry name" value="FAD/NAD-linked reductases, dimerisation (C-terminal) domain"/>
    <property type="match status" value="1"/>
</dbReference>
<dbReference type="PANTHER" id="PTHR22912">
    <property type="entry name" value="DISULFIDE OXIDOREDUCTASE"/>
    <property type="match status" value="1"/>
</dbReference>
<gene>
    <name evidence="12" type="primary">mtr</name>
    <name evidence="12" type="ORF">GCM10025781_03090</name>
</gene>
<dbReference type="PRINTS" id="PR00368">
    <property type="entry name" value="FADPNR"/>
</dbReference>
<dbReference type="PRINTS" id="PR00411">
    <property type="entry name" value="PNDRDTASEI"/>
</dbReference>
<dbReference type="EMBL" id="BAABLN010000002">
    <property type="protein sequence ID" value="GAA4689667.1"/>
    <property type="molecule type" value="Genomic_DNA"/>
</dbReference>
<evidence type="ECO:0000256" key="9">
    <source>
        <dbReference type="RuleBase" id="RU003691"/>
    </source>
</evidence>
<dbReference type="InterPro" id="IPR036188">
    <property type="entry name" value="FAD/NAD-bd_sf"/>
</dbReference>
<dbReference type="InterPro" id="IPR050151">
    <property type="entry name" value="Class-I_Pyr_Nuc-Dis_Oxidored"/>
</dbReference>
<dbReference type="RefSeq" id="WP_345310338.1">
    <property type="nucleotide sequence ID" value="NZ_BAABLN010000002.1"/>
</dbReference>
<feature type="domain" description="Pyridine nucleotide-disulphide oxidoreductase dimerisation" evidence="10">
    <location>
        <begin position="349"/>
        <end position="462"/>
    </location>
</feature>
<evidence type="ECO:0000256" key="6">
    <source>
        <dbReference type="ARBA" id="ARBA00023027"/>
    </source>
</evidence>
<dbReference type="Gene3D" id="3.30.390.30">
    <property type="match status" value="1"/>
</dbReference>
<comment type="similarity">
    <text evidence="2 9">Belongs to the class-I pyridine nucleotide-disulfide oxidoreductase family.</text>
</comment>
<evidence type="ECO:0000313" key="12">
    <source>
        <dbReference type="EMBL" id="GAA4689667.1"/>
    </source>
</evidence>
<protein>
    <submittedName>
        <fullName evidence="12">Mycothione reductase</fullName>
    </submittedName>
</protein>
<dbReference type="PIRSF" id="PIRSF000350">
    <property type="entry name" value="Mercury_reductase_MerA"/>
    <property type="match status" value="1"/>
</dbReference>
<evidence type="ECO:0000256" key="4">
    <source>
        <dbReference type="ARBA" id="ARBA00022827"/>
    </source>
</evidence>
<dbReference type="Proteomes" id="UP001501446">
    <property type="component" value="Unassembled WGS sequence"/>
</dbReference>
<comment type="caution">
    <text evidence="12">The sequence shown here is derived from an EMBL/GenBank/DDBJ whole genome shotgun (WGS) entry which is preliminary data.</text>
</comment>
<evidence type="ECO:0000256" key="7">
    <source>
        <dbReference type="ARBA" id="ARBA00023157"/>
    </source>
</evidence>
<dbReference type="NCBIfam" id="NF005884">
    <property type="entry name" value="PRK07846.1"/>
    <property type="match status" value="1"/>
</dbReference>
<dbReference type="Gene3D" id="3.50.50.60">
    <property type="entry name" value="FAD/NAD(P)-binding domain"/>
    <property type="match status" value="2"/>
</dbReference>
<dbReference type="InterPro" id="IPR004099">
    <property type="entry name" value="Pyr_nucl-diS_OxRdtase_dimer"/>
</dbReference>
<dbReference type="SUPFAM" id="SSF51905">
    <property type="entry name" value="FAD/NAD(P)-binding domain"/>
    <property type="match status" value="1"/>
</dbReference>
<dbReference type="Pfam" id="PF07992">
    <property type="entry name" value="Pyr_redox_2"/>
    <property type="match status" value="1"/>
</dbReference>
<evidence type="ECO:0000256" key="1">
    <source>
        <dbReference type="ARBA" id="ARBA00001974"/>
    </source>
</evidence>
<keyword evidence="3 9" id="KW-0285">Flavoprotein</keyword>